<evidence type="ECO:0000259" key="13">
    <source>
        <dbReference type="SMART" id="SM01281"/>
    </source>
</evidence>
<keyword evidence="5" id="KW-0678">Repressor</keyword>
<evidence type="ECO:0000256" key="12">
    <source>
        <dbReference type="SAM" id="MobiDB-lite"/>
    </source>
</evidence>
<dbReference type="GO" id="GO:0016592">
    <property type="term" value="C:mediator complex"/>
    <property type="evidence" value="ECO:0007669"/>
    <property type="project" value="InterPro"/>
</dbReference>
<dbReference type="InterPro" id="IPR019035">
    <property type="entry name" value="Mediator_Med12"/>
</dbReference>
<accession>A0A8E2JT91</accession>
<dbReference type="Pfam" id="PF25326">
    <property type="entry name" value="ARM_SRB8"/>
    <property type="match status" value="1"/>
</dbReference>
<dbReference type="Proteomes" id="UP000250140">
    <property type="component" value="Unassembled WGS sequence"/>
</dbReference>
<dbReference type="Pfam" id="PF09497">
    <property type="entry name" value="Med12"/>
    <property type="match status" value="1"/>
</dbReference>
<reference evidence="14 15" key="1">
    <citation type="journal article" date="2016" name="Nat. Commun.">
        <title>Ectomycorrhizal ecology is imprinted in the genome of the dominant symbiotic fungus Cenococcum geophilum.</title>
        <authorList>
            <consortium name="DOE Joint Genome Institute"/>
            <person name="Peter M."/>
            <person name="Kohler A."/>
            <person name="Ohm R.A."/>
            <person name="Kuo A."/>
            <person name="Krutzmann J."/>
            <person name="Morin E."/>
            <person name="Arend M."/>
            <person name="Barry K.W."/>
            <person name="Binder M."/>
            <person name="Choi C."/>
            <person name="Clum A."/>
            <person name="Copeland A."/>
            <person name="Grisel N."/>
            <person name="Haridas S."/>
            <person name="Kipfer T."/>
            <person name="LaButti K."/>
            <person name="Lindquist E."/>
            <person name="Lipzen A."/>
            <person name="Maire R."/>
            <person name="Meier B."/>
            <person name="Mihaltcheva S."/>
            <person name="Molinier V."/>
            <person name="Murat C."/>
            <person name="Poggeler S."/>
            <person name="Quandt C.A."/>
            <person name="Sperisen C."/>
            <person name="Tritt A."/>
            <person name="Tisserant E."/>
            <person name="Crous P.W."/>
            <person name="Henrissat B."/>
            <person name="Nehls U."/>
            <person name="Egli S."/>
            <person name="Spatafora J.W."/>
            <person name="Grigoriev I.V."/>
            <person name="Martin F.M."/>
        </authorList>
    </citation>
    <scope>NUCLEOTIDE SEQUENCE [LARGE SCALE GENOMIC DNA]</scope>
    <source>
        <strain evidence="14 15">CBS 207.34</strain>
    </source>
</reference>
<comment type="similarity">
    <text evidence="2">Belongs to the Mediator complex subunit 12 family.</text>
</comment>
<gene>
    <name evidence="14" type="ORF">AOQ84DRAFT_388572</name>
</gene>
<feature type="compositionally biased region" description="Basic and acidic residues" evidence="12">
    <location>
        <begin position="50"/>
        <end position="61"/>
    </location>
</feature>
<evidence type="ECO:0000256" key="1">
    <source>
        <dbReference type="ARBA" id="ARBA00004123"/>
    </source>
</evidence>
<feature type="non-terminal residue" evidence="14">
    <location>
        <position position="1429"/>
    </location>
</feature>
<evidence type="ECO:0000256" key="8">
    <source>
        <dbReference type="ARBA" id="ARBA00023163"/>
    </source>
</evidence>
<dbReference type="InterPro" id="IPR057344">
    <property type="entry name" value="ARM_SRB8"/>
</dbReference>
<comment type="subunit">
    <text evidence="3">Component of the SRB8-11 complex, which itself associates with the Mediator complex.</text>
</comment>
<keyword evidence="9" id="KW-0539">Nucleus</keyword>
<keyword evidence="8" id="KW-0804">Transcription</keyword>
<comment type="subcellular location">
    <subcellularLocation>
        <location evidence="1">Nucleus</location>
    </subcellularLocation>
</comment>
<evidence type="ECO:0000256" key="9">
    <source>
        <dbReference type="ARBA" id="ARBA00023242"/>
    </source>
</evidence>
<dbReference type="PANTHER" id="PTHR46567:SF1">
    <property type="entry name" value="MEDIATOR OF RNA POLYMERASE II TRANSCRIPTION SUBUNIT 12"/>
    <property type="match status" value="1"/>
</dbReference>
<evidence type="ECO:0000256" key="6">
    <source>
        <dbReference type="ARBA" id="ARBA00023015"/>
    </source>
</evidence>
<dbReference type="GO" id="GO:0006357">
    <property type="term" value="P:regulation of transcription by RNA polymerase II"/>
    <property type="evidence" value="ECO:0007669"/>
    <property type="project" value="InterPro"/>
</dbReference>
<feature type="region of interest" description="Disordered" evidence="12">
    <location>
        <begin position="1"/>
        <end position="130"/>
    </location>
</feature>
<proteinExistence type="inferred from homology"/>
<evidence type="ECO:0000313" key="15">
    <source>
        <dbReference type="Proteomes" id="UP000250140"/>
    </source>
</evidence>
<keyword evidence="15" id="KW-1185">Reference proteome</keyword>
<dbReference type="GO" id="GO:0003712">
    <property type="term" value="F:transcription coregulator activity"/>
    <property type="evidence" value="ECO:0007669"/>
    <property type="project" value="InterPro"/>
</dbReference>
<keyword evidence="6" id="KW-0805">Transcription regulation</keyword>
<keyword evidence="7" id="KW-0010">Activator</keyword>
<evidence type="ECO:0000256" key="11">
    <source>
        <dbReference type="ARBA" id="ARBA00032010"/>
    </source>
</evidence>
<dbReference type="SMART" id="SM01281">
    <property type="entry name" value="Med12"/>
    <property type="match status" value="1"/>
</dbReference>
<dbReference type="EMBL" id="KV749580">
    <property type="protein sequence ID" value="OCL08825.1"/>
    <property type="molecule type" value="Genomic_DNA"/>
</dbReference>
<sequence>MTSRPAPGIQDSLQRAGSGGPQRPQNRRRPSAQLNPASNARPDVIDLTLDSEKRSAEDASQKTRPSAATQGVAKPKPGPLENIQTSQNEQARPPPRGKPQLFFNGGTNNAAENSGMPPHLAHGHPVQSPINNVPMPPRPGSTLHDEMLQQHRRITPGGSGVKKDTTSKFAGFDPPSAAILFPHGKTADFFPWNGNHPEDILSDTLVKSGVSNKPQMLNEGNTARPSLWSNLKNKSGLQTLSTLFVAVLEKRQSCGRLTAPSTFKPPPRVTLTDTKREGWLRDLANPAIALRRLSRTIPHGIRGKLLLEQCLSKNIPTARAVWLAKCVGSNEMRAFKRKGANGTVGIGGELKWIREWTVFVEQFVESTISACGQQDWKPRMDYAIRLSSHLYSDHLLDQDHYLDWLLTSLDASSLERLPIWLLLVQIYWQDLIASRRRGRRLAEGLLTHANSLNSDGDDDTNKAIFTHLEKLITNLVISRPACLLLPKTWDSQKEVLQVLARKQPNSEFDKAVRNIDRRNRRLADASQKSGPTVKSPKKEVVALLDSLEHNTNINIEKVSTDCTRLLPDAQELISTVLQWGSSIYREGVHRIYLVTRLIRKWNSMGIDTDSGILSFLTPAQPNKSTEPQNVFRIVAELTRSKHFSVGRYLQWLIATGSLNRNNDFSQNADCHFRLIAELPLNDLSDHVLNLRHTLLQSVGFPIESEEKMLDDAQDFVIHQIPTLFESSEMVAEAPEVALSELSTTIKLDLGRWMRQQVASKTEIVEPAPIKGQPIEPPSPVSTITPSQFYMVREIIEQLGDYSILADILGVVTSSSDYAVLSGAADTLNYHVKTFAAIGAFKPLFQRLGGRYATLRIQRPPEREHSLALADLVRTAGADIQLMQLLAFDLSRCEQKASLAACSPASDNMTDILQSTKMDTDDEIDRILASGTSMDEQIMSRVFNKITTRLEEQLGNPLATASTFGSWFYRLRNFDDKAFEKLVNQWISKLLFNHAGKVLMTALPTLTAASCITLSSFMDVSNRCVSSLEGKDGISAARVSLETLNAVLPNDELNRFCQTQDAYRYRLEQQKFCADPEKGILRYIRRTIDLCSLYASTDLDNHLTSLLSSNRLLALLRQFAVHDVQTFATTSGIGSDSTTGIAAVKRALDRLLDPANSLDLPKKSLEDQVSTIVNAADDLSLPFCQLELRQIFELNKSSSDGSDDTVSVALLEAIKAAVDNDRSNWSDLIGGLDSGLTRKIREHAEAEIFNAIASLGKIISSPPKTSERLDESFIRRYLTVVDFTASNVSSEGQSQITTVLVDRLKALVELLSAPNEKASDLDSMLIDLSASSPTTAELCPWLHALLHLAIIHKPTFQTGKSSTQAQAAFLWLLRCLFTNPALQRHPTTAEHVFDAAAYFSDDLPDDLRTHLAKLDAARPIPDPRAAFVFG</sequence>
<organism evidence="14 15">
    <name type="scientific">Glonium stellatum</name>
    <dbReference type="NCBI Taxonomy" id="574774"/>
    <lineage>
        <taxon>Eukaryota</taxon>
        <taxon>Fungi</taxon>
        <taxon>Dikarya</taxon>
        <taxon>Ascomycota</taxon>
        <taxon>Pezizomycotina</taxon>
        <taxon>Dothideomycetes</taxon>
        <taxon>Pleosporomycetidae</taxon>
        <taxon>Gloniales</taxon>
        <taxon>Gloniaceae</taxon>
        <taxon>Glonium</taxon>
    </lineage>
</organism>
<evidence type="ECO:0000256" key="4">
    <source>
        <dbReference type="ARBA" id="ARBA00019622"/>
    </source>
</evidence>
<evidence type="ECO:0000256" key="5">
    <source>
        <dbReference type="ARBA" id="ARBA00022491"/>
    </source>
</evidence>
<dbReference type="PANTHER" id="PTHR46567">
    <property type="entry name" value="MEDIATOR OF RNA POLYMERASE II TRANSCRIPTION SUBUNIT 12"/>
    <property type="match status" value="1"/>
</dbReference>
<dbReference type="OrthoDB" id="20828at2759"/>
<evidence type="ECO:0000313" key="14">
    <source>
        <dbReference type="EMBL" id="OCL08825.1"/>
    </source>
</evidence>
<comment type="function">
    <text evidence="10">Component of the SRB8-11 complex. The SRB8-11 complex is a regulatory module of the Mediator complex which is itself involved in regulation of basal and activated RNA polymerase II-dependent transcription. The SRB8-11 complex may be involved in the transcriptional repression of a subset of genes regulated by Mediator. It may inhibit the association of the Mediator complex with RNA polymerase II to form the holoenzyme complex.</text>
</comment>
<evidence type="ECO:0000256" key="2">
    <source>
        <dbReference type="ARBA" id="ARBA00010289"/>
    </source>
</evidence>
<evidence type="ECO:0000256" key="7">
    <source>
        <dbReference type="ARBA" id="ARBA00023159"/>
    </source>
</evidence>
<protein>
    <recommendedName>
        <fullName evidence="4">Mediator of RNA polymerase II transcription subunit 12</fullName>
    </recommendedName>
    <alternativeName>
        <fullName evidence="11">Mediator complex subunit 12</fullName>
    </alternativeName>
</protein>
<feature type="domain" description="Mediator complex subunit Med12" evidence="13">
    <location>
        <begin position="262"/>
        <end position="325"/>
    </location>
</feature>
<evidence type="ECO:0000256" key="3">
    <source>
        <dbReference type="ARBA" id="ARBA00011629"/>
    </source>
</evidence>
<name>A0A8E2JT91_9PEZI</name>
<evidence type="ECO:0000256" key="10">
    <source>
        <dbReference type="ARBA" id="ARBA00025661"/>
    </source>
</evidence>